<evidence type="ECO:0000313" key="2">
    <source>
        <dbReference type="EMBL" id="KAJ4182664.1"/>
    </source>
</evidence>
<evidence type="ECO:0000259" key="1">
    <source>
        <dbReference type="Pfam" id="PF01370"/>
    </source>
</evidence>
<dbReference type="SUPFAM" id="SSF51735">
    <property type="entry name" value="NAD(P)-binding Rossmann-fold domains"/>
    <property type="match status" value="1"/>
</dbReference>
<organism evidence="2 3">
    <name type="scientific">Fusarium falciforme</name>
    <dbReference type="NCBI Taxonomy" id="195108"/>
    <lineage>
        <taxon>Eukaryota</taxon>
        <taxon>Fungi</taxon>
        <taxon>Dikarya</taxon>
        <taxon>Ascomycota</taxon>
        <taxon>Pezizomycotina</taxon>
        <taxon>Sordariomycetes</taxon>
        <taxon>Hypocreomycetidae</taxon>
        <taxon>Hypocreales</taxon>
        <taxon>Nectriaceae</taxon>
        <taxon>Fusarium</taxon>
        <taxon>Fusarium solani species complex</taxon>
    </lineage>
</organism>
<dbReference type="Gene3D" id="3.40.50.720">
    <property type="entry name" value="NAD(P)-binding Rossmann-like Domain"/>
    <property type="match status" value="1"/>
</dbReference>
<proteinExistence type="predicted"/>
<keyword evidence="3" id="KW-1185">Reference proteome</keyword>
<feature type="domain" description="NAD-dependent epimerase/dehydratase" evidence="1">
    <location>
        <begin position="9"/>
        <end position="243"/>
    </location>
</feature>
<dbReference type="PANTHER" id="PTHR48079:SF6">
    <property type="entry name" value="NAD(P)-BINDING DOMAIN-CONTAINING PROTEIN-RELATED"/>
    <property type="match status" value="1"/>
</dbReference>
<sequence>MSDRRRRNVIVTGANGYIGSAVCRAFVRAGWQTFGLIRRPEAAEELILSEAIPVIGSFTDLTFLQTLFEQVNTFDVIVSCTEKIPGYAAHFEEVVTCVRALAKESNQNGIRPLVLWSSGCKDYGTTGLHGSPGLAPHVENSPLNAPEILKERTTNCLKIFDDVDLFDAAVIRPTSVFGYSSSYYGAIFDYVADQKREGAETLRIPGDPNSIMHATHVDDCAEAYVALAEHSDRSAVAGQAFNISGYRYETLKEVATSFAKEYGFKNGVEFVPASEAEPSFPPLLHLVFSFSQWVGSQKLRSLCGWNDRRTLFSESIHVHRLAYETLKERGHRNVGEIQKRIQGN</sequence>
<gene>
    <name evidence="2" type="ORF">NW755_010162</name>
</gene>
<dbReference type="Pfam" id="PF01370">
    <property type="entry name" value="Epimerase"/>
    <property type="match status" value="1"/>
</dbReference>
<accession>A0A9W8QYN0</accession>
<dbReference type="InterPro" id="IPR036291">
    <property type="entry name" value="NAD(P)-bd_dom_sf"/>
</dbReference>
<dbReference type="EMBL" id="JAOQAV010000033">
    <property type="protein sequence ID" value="KAJ4182664.1"/>
    <property type="molecule type" value="Genomic_DNA"/>
</dbReference>
<dbReference type="InterPro" id="IPR001509">
    <property type="entry name" value="Epimerase_deHydtase"/>
</dbReference>
<dbReference type="GO" id="GO:0004029">
    <property type="term" value="F:aldehyde dehydrogenase (NAD+) activity"/>
    <property type="evidence" value="ECO:0007669"/>
    <property type="project" value="TreeGrafter"/>
</dbReference>
<dbReference type="InterPro" id="IPR051783">
    <property type="entry name" value="NAD(P)-dependent_oxidoreduct"/>
</dbReference>
<name>A0A9W8QYN0_9HYPO</name>
<dbReference type="Proteomes" id="UP001152087">
    <property type="component" value="Unassembled WGS sequence"/>
</dbReference>
<dbReference type="PANTHER" id="PTHR48079">
    <property type="entry name" value="PROTEIN YEEZ"/>
    <property type="match status" value="1"/>
</dbReference>
<protein>
    <recommendedName>
        <fullName evidence="1">NAD-dependent epimerase/dehydratase domain-containing protein</fullName>
    </recommendedName>
</protein>
<evidence type="ECO:0000313" key="3">
    <source>
        <dbReference type="Proteomes" id="UP001152087"/>
    </source>
</evidence>
<dbReference type="GO" id="GO:0005737">
    <property type="term" value="C:cytoplasm"/>
    <property type="evidence" value="ECO:0007669"/>
    <property type="project" value="TreeGrafter"/>
</dbReference>
<reference evidence="2" key="1">
    <citation type="submission" date="2022-09" db="EMBL/GenBank/DDBJ databases">
        <title>Fusarium specimens isolated from Avocado Roots.</title>
        <authorList>
            <person name="Stajich J."/>
            <person name="Roper C."/>
            <person name="Heimlech-Rivalta G."/>
        </authorList>
    </citation>
    <scope>NUCLEOTIDE SEQUENCE</scope>
    <source>
        <strain evidence="2">A02</strain>
    </source>
</reference>
<dbReference type="AlphaFoldDB" id="A0A9W8QYN0"/>
<comment type="caution">
    <text evidence="2">The sequence shown here is derived from an EMBL/GenBank/DDBJ whole genome shotgun (WGS) entry which is preliminary data.</text>
</comment>